<evidence type="ECO:0000256" key="1">
    <source>
        <dbReference type="SAM" id="MobiDB-lite"/>
    </source>
</evidence>
<dbReference type="EMBL" id="DS027045">
    <property type="protein sequence ID" value="EAW14510.1"/>
    <property type="molecule type" value="Genomic_DNA"/>
</dbReference>
<dbReference type="VEuPathDB" id="FungiDB:ACLA_075490"/>
<reference evidence="2 3" key="1">
    <citation type="journal article" date="2008" name="PLoS Genet.">
        <title>Genomic islands in the pathogenic filamentous fungus Aspergillus fumigatus.</title>
        <authorList>
            <person name="Fedorova N.D."/>
            <person name="Khaldi N."/>
            <person name="Joardar V.S."/>
            <person name="Maiti R."/>
            <person name="Amedeo P."/>
            <person name="Anderson M.J."/>
            <person name="Crabtree J."/>
            <person name="Silva J.C."/>
            <person name="Badger J.H."/>
            <person name="Albarraq A."/>
            <person name="Angiuoli S."/>
            <person name="Bussey H."/>
            <person name="Bowyer P."/>
            <person name="Cotty P.J."/>
            <person name="Dyer P.S."/>
            <person name="Egan A."/>
            <person name="Galens K."/>
            <person name="Fraser-Liggett C.M."/>
            <person name="Haas B.J."/>
            <person name="Inman J.M."/>
            <person name="Kent R."/>
            <person name="Lemieux S."/>
            <person name="Malavazi I."/>
            <person name="Orvis J."/>
            <person name="Roemer T."/>
            <person name="Ronning C.M."/>
            <person name="Sundaram J.P."/>
            <person name="Sutton G."/>
            <person name="Turner G."/>
            <person name="Venter J.C."/>
            <person name="White O.R."/>
            <person name="Whitty B.R."/>
            <person name="Youngman P."/>
            <person name="Wolfe K.H."/>
            <person name="Goldman G.H."/>
            <person name="Wortman J.R."/>
            <person name="Jiang B."/>
            <person name="Denning D.W."/>
            <person name="Nierman W.C."/>
        </authorList>
    </citation>
    <scope>NUCLEOTIDE SEQUENCE [LARGE SCALE GENOMIC DNA]</scope>
    <source>
        <strain evidence="3">ATCC 1007 / CBS 513.65 / DSM 816 / NCTC 3887 / NRRL 1</strain>
    </source>
</reference>
<evidence type="ECO:0000313" key="2">
    <source>
        <dbReference type="EMBL" id="EAW14510.1"/>
    </source>
</evidence>
<proteinExistence type="predicted"/>
<evidence type="ECO:0000313" key="3">
    <source>
        <dbReference type="Proteomes" id="UP000006701"/>
    </source>
</evidence>
<dbReference type="GeneID" id="4707608"/>
<name>A1C7Y9_ASPCL</name>
<accession>A1C7Y9</accession>
<gene>
    <name evidence="2" type="ORF">ACLA_075490</name>
</gene>
<dbReference type="Proteomes" id="UP000006701">
    <property type="component" value="Unassembled WGS sequence"/>
</dbReference>
<protein>
    <submittedName>
        <fullName evidence="2">Uncharacterized protein</fullName>
    </submittedName>
</protein>
<dbReference type="AlphaFoldDB" id="A1C7Y9"/>
<feature type="compositionally biased region" description="Low complexity" evidence="1">
    <location>
        <begin position="54"/>
        <end position="63"/>
    </location>
</feature>
<keyword evidence="3" id="KW-1185">Reference proteome</keyword>
<sequence>MAFYSNGMNANPLSSGSGFGGHNARFLQASASNGGLPNGTGQPSGGHHRNGQAPRQPGPNNGQRGRRGQRGQHAQKVFIAPAGPRDGDVVMRDAYAPIAAPQPDPDVVMVDAPPLLETASAILDLALNDEALGSTCYQMGGAPFYF</sequence>
<feature type="region of interest" description="Disordered" evidence="1">
    <location>
        <begin position="29"/>
        <end position="85"/>
    </location>
</feature>
<dbReference type="RefSeq" id="XP_001275936.1">
    <property type="nucleotide sequence ID" value="XM_001275935.1"/>
</dbReference>
<dbReference type="OMA" id="RHPGNNN"/>
<organism evidence="2 3">
    <name type="scientific">Aspergillus clavatus (strain ATCC 1007 / CBS 513.65 / DSM 816 / NCTC 3887 / NRRL 1 / QM 1276 / 107)</name>
    <dbReference type="NCBI Taxonomy" id="344612"/>
    <lineage>
        <taxon>Eukaryota</taxon>
        <taxon>Fungi</taxon>
        <taxon>Dikarya</taxon>
        <taxon>Ascomycota</taxon>
        <taxon>Pezizomycotina</taxon>
        <taxon>Eurotiomycetes</taxon>
        <taxon>Eurotiomycetidae</taxon>
        <taxon>Eurotiales</taxon>
        <taxon>Aspergillaceae</taxon>
        <taxon>Aspergillus</taxon>
        <taxon>Aspergillus subgen. Fumigati</taxon>
    </lineage>
</organism>
<dbReference type="OrthoDB" id="4503032at2759"/>
<dbReference type="HOGENOM" id="CLU_1777015_0_0_1"/>
<dbReference type="KEGG" id="act:ACLA_075490"/>